<name>L8H8A4_ACACF</name>
<gene>
    <name evidence="6" type="ORF">ACA1_279400</name>
</gene>
<dbReference type="PANTHER" id="PTHR45626:SF51">
    <property type="entry name" value="SNF2-RELATED DOMAIN-CONTAINING PROTEIN"/>
    <property type="match status" value="1"/>
</dbReference>
<dbReference type="PANTHER" id="PTHR45626">
    <property type="entry name" value="TRANSCRIPTION TERMINATION FACTOR 2-RELATED"/>
    <property type="match status" value="1"/>
</dbReference>
<dbReference type="Gene3D" id="3.40.50.10810">
    <property type="entry name" value="Tandem AAA-ATPase domain"/>
    <property type="match status" value="1"/>
</dbReference>
<dbReference type="STRING" id="1257118.L8H8A4"/>
<evidence type="ECO:0000259" key="5">
    <source>
        <dbReference type="Pfam" id="PF00176"/>
    </source>
</evidence>
<dbReference type="Proteomes" id="UP000011083">
    <property type="component" value="Unassembled WGS sequence"/>
</dbReference>
<dbReference type="InterPro" id="IPR038718">
    <property type="entry name" value="SNF2-like_sf"/>
</dbReference>
<dbReference type="GO" id="GO:0005634">
    <property type="term" value="C:nucleus"/>
    <property type="evidence" value="ECO:0007669"/>
    <property type="project" value="TreeGrafter"/>
</dbReference>
<dbReference type="EMBL" id="KB007908">
    <property type="protein sequence ID" value="ELR20958.1"/>
    <property type="molecule type" value="Genomic_DNA"/>
</dbReference>
<dbReference type="KEGG" id="acan:ACA1_279400"/>
<keyword evidence="2" id="KW-0378">Hydrolase</keyword>
<feature type="domain" description="SNF2 N-terminal" evidence="5">
    <location>
        <begin position="4"/>
        <end position="331"/>
    </location>
</feature>
<organism evidence="6 7">
    <name type="scientific">Acanthamoeba castellanii (strain ATCC 30010 / Neff)</name>
    <dbReference type="NCBI Taxonomy" id="1257118"/>
    <lineage>
        <taxon>Eukaryota</taxon>
        <taxon>Amoebozoa</taxon>
        <taxon>Discosea</taxon>
        <taxon>Longamoebia</taxon>
        <taxon>Centramoebida</taxon>
        <taxon>Acanthamoebidae</taxon>
        <taxon>Acanthamoeba</taxon>
    </lineage>
</organism>
<keyword evidence="6" id="KW-0347">Helicase</keyword>
<dbReference type="GeneID" id="14921831"/>
<dbReference type="GO" id="GO:0006281">
    <property type="term" value="P:DNA repair"/>
    <property type="evidence" value="ECO:0007669"/>
    <property type="project" value="TreeGrafter"/>
</dbReference>
<sequence length="340" mass="37611">MYTYQKVSMTQMYKQEKGCGKKGGILCEEMGTGKTLICIGIILLTKGTQCTPIGHHKIHRAALPAKRAEAAAAASADVLPCEWSDEAVDNGSVLSLKALAGSLVKCATGAQLERMNLPVELREFIQALPSPYILYDHHRKRQDTKKPPRSSERRRASSSSEGDAQARGTSGDGTPRKGLPLAIQMYLSAATLIVVPATLIDQWIQEFHKYTLDNYLSILVIQSNQEFPPPEELSKYDVVLTSHTRISKERCTLNGYNSFSERCYCDFGVRSATCKSCQTYRPLSPLMQVYWLRLIIDEGHVMGNKQSNQANLAANLLCERKWACTGTPTPGNHLAPSYPL</sequence>
<accession>L8H8A4</accession>
<dbReference type="GO" id="GO:0004386">
    <property type="term" value="F:helicase activity"/>
    <property type="evidence" value="ECO:0007669"/>
    <property type="project" value="UniProtKB-KW"/>
</dbReference>
<dbReference type="InterPro" id="IPR000330">
    <property type="entry name" value="SNF2_N"/>
</dbReference>
<dbReference type="GO" id="GO:0008094">
    <property type="term" value="F:ATP-dependent activity, acting on DNA"/>
    <property type="evidence" value="ECO:0007669"/>
    <property type="project" value="TreeGrafter"/>
</dbReference>
<keyword evidence="7" id="KW-1185">Reference proteome</keyword>
<dbReference type="GO" id="GO:0005524">
    <property type="term" value="F:ATP binding"/>
    <property type="evidence" value="ECO:0007669"/>
    <property type="project" value="UniProtKB-KW"/>
</dbReference>
<dbReference type="Pfam" id="PF00176">
    <property type="entry name" value="SNF2-rel_dom"/>
    <property type="match status" value="1"/>
</dbReference>
<evidence type="ECO:0000256" key="4">
    <source>
        <dbReference type="SAM" id="MobiDB-lite"/>
    </source>
</evidence>
<evidence type="ECO:0000256" key="2">
    <source>
        <dbReference type="ARBA" id="ARBA00022801"/>
    </source>
</evidence>
<evidence type="ECO:0000256" key="1">
    <source>
        <dbReference type="ARBA" id="ARBA00022741"/>
    </source>
</evidence>
<dbReference type="AlphaFoldDB" id="L8H8A4"/>
<feature type="compositionally biased region" description="Basic and acidic residues" evidence="4">
    <location>
        <begin position="144"/>
        <end position="155"/>
    </location>
</feature>
<feature type="region of interest" description="Disordered" evidence="4">
    <location>
        <begin position="137"/>
        <end position="176"/>
    </location>
</feature>
<dbReference type="InterPro" id="IPR027417">
    <property type="entry name" value="P-loop_NTPase"/>
</dbReference>
<dbReference type="OrthoDB" id="2801544at2759"/>
<proteinExistence type="predicted"/>
<dbReference type="RefSeq" id="XP_004344701.1">
    <property type="nucleotide sequence ID" value="XM_004344651.1"/>
</dbReference>
<keyword evidence="3" id="KW-0067">ATP-binding</keyword>
<dbReference type="SUPFAM" id="SSF52540">
    <property type="entry name" value="P-loop containing nucleoside triphosphate hydrolases"/>
    <property type="match status" value="1"/>
</dbReference>
<reference evidence="6 7" key="1">
    <citation type="journal article" date="2013" name="Genome Biol.">
        <title>Genome of Acanthamoeba castellanii highlights extensive lateral gene transfer and early evolution of tyrosine kinase signaling.</title>
        <authorList>
            <person name="Clarke M."/>
            <person name="Lohan A.J."/>
            <person name="Liu B."/>
            <person name="Lagkouvardos I."/>
            <person name="Roy S."/>
            <person name="Zafar N."/>
            <person name="Bertelli C."/>
            <person name="Schilde C."/>
            <person name="Kianianmomeni A."/>
            <person name="Burglin T.R."/>
            <person name="Frech C."/>
            <person name="Turcotte B."/>
            <person name="Kopec K.O."/>
            <person name="Synnott J.M."/>
            <person name="Choo C."/>
            <person name="Paponov I."/>
            <person name="Finkler A."/>
            <person name="Soon Heng Tan C."/>
            <person name="Hutchins A.P."/>
            <person name="Weinmeier T."/>
            <person name="Rattei T."/>
            <person name="Chu J.S."/>
            <person name="Gimenez G."/>
            <person name="Irimia M."/>
            <person name="Rigden D.J."/>
            <person name="Fitzpatrick D.A."/>
            <person name="Lorenzo-Morales J."/>
            <person name="Bateman A."/>
            <person name="Chiu C.H."/>
            <person name="Tang P."/>
            <person name="Hegemann P."/>
            <person name="Fromm H."/>
            <person name="Raoult D."/>
            <person name="Greub G."/>
            <person name="Miranda-Saavedra D."/>
            <person name="Chen N."/>
            <person name="Nash P."/>
            <person name="Ginger M.L."/>
            <person name="Horn M."/>
            <person name="Schaap P."/>
            <person name="Caler L."/>
            <person name="Loftus B."/>
        </authorList>
    </citation>
    <scope>NUCLEOTIDE SEQUENCE [LARGE SCALE GENOMIC DNA]</scope>
    <source>
        <strain evidence="6 7">Neff</strain>
    </source>
</reference>
<evidence type="ECO:0000313" key="7">
    <source>
        <dbReference type="Proteomes" id="UP000011083"/>
    </source>
</evidence>
<evidence type="ECO:0000313" key="6">
    <source>
        <dbReference type="EMBL" id="ELR20958.1"/>
    </source>
</evidence>
<protein>
    <submittedName>
        <fullName evidence="6">Helicaselike transcription factor HLTF/DNA helicase RAD5, DEAD-box superfamily</fullName>
    </submittedName>
</protein>
<keyword evidence="1" id="KW-0547">Nucleotide-binding</keyword>
<dbReference type="GO" id="GO:0016787">
    <property type="term" value="F:hydrolase activity"/>
    <property type="evidence" value="ECO:0007669"/>
    <property type="project" value="UniProtKB-KW"/>
</dbReference>
<dbReference type="VEuPathDB" id="AmoebaDB:ACA1_279400"/>
<evidence type="ECO:0000256" key="3">
    <source>
        <dbReference type="ARBA" id="ARBA00022840"/>
    </source>
</evidence>
<dbReference type="InterPro" id="IPR050628">
    <property type="entry name" value="SNF2_RAD54_helicase_TF"/>
</dbReference>